<evidence type="ECO:0000313" key="1">
    <source>
        <dbReference type="EMBL" id="MBK7421881.1"/>
    </source>
</evidence>
<evidence type="ECO:0000313" key="2">
    <source>
        <dbReference type="Proteomes" id="UP000886602"/>
    </source>
</evidence>
<protein>
    <recommendedName>
        <fullName evidence="3">Lipoprotein</fullName>
    </recommendedName>
</protein>
<comment type="caution">
    <text evidence="1">The sequence shown here is derived from an EMBL/GenBank/DDBJ whole genome shotgun (WGS) entry which is preliminary data.</text>
</comment>
<dbReference type="PROSITE" id="PS51257">
    <property type="entry name" value="PROKAR_LIPOPROTEIN"/>
    <property type="match status" value="1"/>
</dbReference>
<gene>
    <name evidence="1" type="ORF">IPJ48_01595</name>
</gene>
<dbReference type="AlphaFoldDB" id="A0A9D7FBQ7"/>
<organism evidence="1 2">
    <name type="scientific">Candidatus Propionivibrio dominans</name>
    <dbReference type="NCBI Taxonomy" id="2954373"/>
    <lineage>
        <taxon>Bacteria</taxon>
        <taxon>Pseudomonadati</taxon>
        <taxon>Pseudomonadota</taxon>
        <taxon>Betaproteobacteria</taxon>
        <taxon>Rhodocyclales</taxon>
        <taxon>Rhodocyclaceae</taxon>
        <taxon>Propionivibrio</taxon>
    </lineage>
</organism>
<reference evidence="1" key="1">
    <citation type="submission" date="2020-10" db="EMBL/GenBank/DDBJ databases">
        <title>Connecting structure to function with the recovery of over 1000 high-quality activated sludge metagenome-assembled genomes encoding full-length rRNA genes using long-read sequencing.</title>
        <authorList>
            <person name="Singleton C.M."/>
            <person name="Petriglieri F."/>
            <person name="Kristensen J.M."/>
            <person name="Kirkegaard R.H."/>
            <person name="Michaelsen T.Y."/>
            <person name="Andersen M.H."/>
            <person name="Karst S.M."/>
            <person name="Dueholm M.S."/>
            <person name="Nielsen P.H."/>
            <person name="Albertsen M."/>
        </authorList>
    </citation>
    <scope>NUCLEOTIDE SEQUENCE</scope>
    <source>
        <strain evidence="1">EsbW_18-Q3-R4-48_MAXAC.044</strain>
    </source>
</reference>
<dbReference type="EMBL" id="JADJNC010000003">
    <property type="protein sequence ID" value="MBK7421881.1"/>
    <property type="molecule type" value="Genomic_DNA"/>
</dbReference>
<name>A0A9D7FBQ7_9RHOO</name>
<sequence length="396" mass="44333">MIQKGILLPMVVILAACSTGGQRTNYRPKSPPVYRAEAEYIVTGKITDGRLAFIDPKLRIQLQPSPGDENIPGQEGFEVLNSRADSGGYFAFVQEVPVTQYFRIVRQADCETTSTMTLITPALVKSSPEYYIKSKRFYGDKPQYKCLGDFSERFRKQTDERLEGSDGAVFDNQTLTKVENKAHFFLQNSTWRMAGWAIKFDNPSHEEIVEGLRHKVSGKIYELQQQTLLFWIQKNRFAQHNELLTRLLPVNDPYQGGLVWRNIDIAILRTLATAAPEKVPNEVWLKVLERGIAPGKLSPSNPVMTQSMNAADIAANVLACKKDVSLVPRLEAVVRDAGSLQHKVAAAKALQDMGRSDIVVTYLIHSPYNDFYRSVATPFSPPPFACPYTSAKSAKD</sequence>
<evidence type="ECO:0008006" key="3">
    <source>
        <dbReference type="Google" id="ProtNLM"/>
    </source>
</evidence>
<proteinExistence type="predicted"/>
<dbReference type="Proteomes" id="UP000886602">
    <property type="component" value="Unassembled WGS sequence"/>
</dbReference>
<accession>A0A9D7FBQ7</accession>